<dbReference type="AlphaFoldDB" id="A0A069E556"/>
<dbReference type="EMBL" id="ARYH01000001">
    <property type="protein sequence ID" value="KCZ85430.1"/>
    <property type="molecule type" value="Genomic_DNA"/>
</dbReference>
<dbReference type="OrthoDB" id="7632609at2"/>
<name>A0A069E556_9PROT</name>
<accession>A0A069E556</accession>
<protein>
    <submittedName>
        <fullName evidence="2">Uncharacterized protein</fullName>
    </submittedName>
</protein>
<evidence type="ECO:0000313" key="3">
    <source>
        <dbReference type="Proteomes" id="UP000027446"/>
    </source>
</evidence>
<keyword evidence="1" id="KW-0732">Signal</keyword>
<gene>
    <name evidence="2" type="ORF">HAD_07095</name>
</gene>
<organism evidence="2 3">
    <name type="scientific">Hyphomonas adhaerens MHS-3</name>
    <dbReference type="NCBI Taxonomy" id="1280949"/>
    <lineage>
        <taxon>Bacteria</taxon>
        <taxon>Pseudomonadati</taxon>
        <taxon>Pseudomonadota</taxon>
        <taxon>Alphaproteobacteria</taxon>
        <taxon>Hyphomonadales</taxon>
        <taxon>Hyphomonadaceae</taxon>
        <taxon>Hyphomonas</taxon>
    </lineage>
</organism>
<evidence type="ECO:0000256" key="1">
    <source>
        <dbReference type="SAM" id="SignalP"/>
    </source>
</evidence>
<dbReference type="RefSeq" id="WP_035570209.1">
    <property type="nucleotide sequence ID" value="NZ_ARYH01000001.1"/>
</dbReference>
<feature type="signal peptide" evidence="1">
    <location>
        <begin position="1"/>
        <end position="20"/>
    </location>
</feature>
<evidence type="ECO:0000313" key="2">
    <source>
        <dbReference type="EMBL" id="KCZ85430.1"/>
    </source>
</evidence>
<comment type="caution">
    <text evidence="2">The sequence shown here is derived from an EMBL/GenBank/DDBJ whole genome shotgun (WGS) entry which is preliminary data.</text>
</comment>
<keyword evidence="3" id="KW-1185">Reference proteome</keyword>
<proteinExistence type="predicted"/>
<dbReference type="PATRIC" id="fig|1280949.3.peg.1445"/>
<reference evidence="2 3" key="1">
    <citation type="journal article" date="2014" name="Antonie Van Leeuwenhoek">
        <title>Hyphomonas beringensis sp. nov. and Hyphomonas chukchiensis sp. nov., isolated from surface seawater of the Bering Sea and Chukchi Sea.</title>
        <authorList>
            <person name="Li C."/>
            <person name="Lai Q."/>
            <person name="Li G."/>
            <person name="Dong C."/>
            <person name="Wang J."/>
            <person name="Liao Y."/>
            <person name="Shao Z."/>
        </authorList>
    </citation>
    <scope>NUCLEOTIDE SEQUENCE [LARGE SCALE GENOMIC DNA]</scope>
    <source>
        <strain evidence="2 3">MHS-3</strain>
    </source>
</reference>
<dbReference type="Proteomes" id="UP000027446">
    <property type="component" value="Unassembled WGS sequence"/>
</dbReference>
<sequence length="166" mass="17303">MLKQICIASALTLAAGSAAASPELAELWGAKAAALAGDSAPLLDTARQGRMPALDDTYVIEVERFAFNATRLGDWTRQAGAPPAIGCSFLSLGEETEIQLEALEGARSARASADALDGLLSLFADARTLSAAAAWSARHMGDQPVTLSQPSPCPQQLPRIDRVAID</sequence>
<feature type="chain" id="PRO_5001660732" evidence="1">
    <location>
        <begin position="21"/>
        <end position="166"/>
    </location>
</feature>